<keyword evidence="5" id="KW-1185">Reference proteome</keyword>
<dbReference type="CDD" id="cd04084">
    <property type="entry name" value="CBM6_xylanase-like"/>
    <property type="match status" value="1"/>
</dbReference>
<dbReference type="InterPro" id="IPR000757">
    <property type="entry name" value="Beta-glucanase-like"/>
</dbReference>
<keyword evidence="2" id="KW-1133">Transmembrane helix</keyword>
<evidence type="ECO:0000259" key="3">
    <source>
        <dbReference type="PROSITE" id="PS51762"/>
    </source>
</evidence>
<dbReference type="Gene3D" id="2.60.120.260">
    <property type="entry name" value="Galactose-binding domain-like"/>
    <property type="match status" value="1"/>
</dbReference>
<name>A0A2X0IY79_9ACTN</name>
<accession>A0A2X0IY79</accession>
<dbReference type="Proteomes" id="UP000248889">
    <property type="component" value="Unassembled WGS sequence"/>
</dbReference>
<dbReference type="Gene3D" id="2.60.120.200">
    <property type="match status" value="1"/>
</dbReference>
<evidence type="ECO:0000256" key="1">
    <source>
        <dbReference type="ARBA" id="ARBA00006865"/>
    </source>
</evidence>
<dbReference type="PANTHER" id="PTHR10963:SF55">
    <property type="entry name" value="GLYCOSIDE HYDROLASE FAMILY 16 PROTEIN"/>
    <property type="match status" value="1"/>
</dbReference>
<reference evidence="4 5" key="1">
    <citation type="submission" date="2018-06" db="EMBL/GenBank/DDBJ databases">
        <title>Streptacidiphilus pinicola sp. nov., isolated from pine grove soil.</title>
        <authorList>
            <person name="Roh S.G."/>
            <person name="Park S."/>
            <person name="Kim M.-K."/>
            <person name="Yun B.-R."/>
            <person name="Park J."/>
            <person name="Kim M.J."/>
            <person name="Kim Y.S."/>
            <person name="Kim S.B."/>
        </authorList>
    </citation>
    <scope>NUCLEOTIDE SEQUENCE [LARGE SCALE GENOMIC DNA]</scope>
    <source>
        <strain evidence="4 5">MMS16-CNU450</strain>
    </source>
</reference>
<organism evidence="4 5">
    <name type="scientific">Streptacidiphilus pinicola</name>
    <dbReference type="NCBI Taxonomy" id="2219663"/>
    <lineage>
        <taxon>Bacteria</taxon>
        <taxon>Bacillati</taxon>
        <taxon>Actinomycetota</taxon>
        <taxon>Actinomycetes</taxon>
        <taxon>Kitasatosporales</taxon>
        <taxon>Streptomycetaceae</taxon>
        <taxon>Streptacidiphilus</taxon>
    </lineage>
</organism>
<keyword evidence="2" id="KW-0472">Membrane</keyword>
<dbReference type="GO" id="GO:0005975">
    <property type="term" value="P:carbohydrate metabolic process"/>
    <property type="evidence" value="ECO:0007669"/>
    <property type="project" value="InterPro"/>
</dbReference>
<evidence type="ECO:0000313" key="4">
    <source>
        <dbReference type="EMBL" id="RAG82846.1"/>
    </source>
</evidence>
<dbReference type="AlphaFoldDB" id="A0A2X0IY79"/>
<comment type="caution">
    <text evidence="4">The sequence shown here is derived from an EMBL/GenBank/DDBJ whole genome shotgun (WGS) entry which is preliminary data.</text>
</comment>
<dbReference type="InterPro" id="IPR013320">
    <property type="entry name" value="ConA-like_dom_sf"/>
</dbReference>
<dbReference type="PANTHER" id="PTHR10963">
    <property type="entry name" value="GLYCOSYL HYDROLASE-RELATED"/>
    <property type="match status" value="1"/>
</dbReference>
<evidence type="ECO:0000313" key="5">
    <source>
        <dbReference type="Proteomes" id="UP000248889"/>
    </source>
</evidence>
<proteinExistence type="inferred from homology"/>
<dbReference type="CDD" id="cd02182">
    <property type="entry name" value="GH16_Strep_laminarinase_like"/>
    <property type="match status" value="1"/>
</dbReference>
<gene>
    <name evidence="4" type="ORF">DN069_25465</name>
</gene>
<dbReference type="GO" id="GO:0004553">
    <property type="term" value="F:hydrolase activity, hydrolyzing O-glycosyl compounds"/>
    <property type="evidence" value="ECO:0007669"/>
    <property type="project" value="InterPro"/>
</dbReference>
<comment type="similarity">
    <text evidence="1">Belongs to the glycosyl hydrolase 16 family.</text>
</comment>
<dbReference type="PROSITE" id="PS51762">
    <property type="entry name" value="GH16_2"/>
    <property type="match status" value="1"/>
</dbReference>
<protein>
    <submittedName>
        <fullName evidence="4">1,3-beta-glucanase</fullName>
    </submittedName>
</protein>
<dbReference type="SUPFAM" id="SSF49899">
    <property type="entry name" value="Concanavalin A-like lectins/glucanases"/>
    <property type="match status" value="1"/>
</dbReference>
<evidence type="ECO:0000256" key="2">
    <source>
        <dbReference type="SAM" id="Phobius"/>
    </source>
</evidence>
<sequence>MLGVVIIKSPRLLILTVVLAVLAAGAVGFALLHGSSSVPPAKSDDAATVAPPGWSTVWRDDFTGPDGAPPNPADWVVDTGTGYPGGPQNWGTGEVERYTADPANLRQDGHGHLLITPQRDASGQWTSARIETRRTDFRPAPGSELRIEARLQLPQVSAAQAAGYWPAFWALGAGERTDPSAWPGIGEFDILENVDGNDTVYGTLHCGVAQGGPCRETTGLGGTTPCAAGACHSGFHTYALEWDRSGPVEELRWYLDGAEYWTVKATDVTPEAWKAATTAGDFLLLNVAVGGQFPDALAQGVTTPTAATRPGAPMVVDDVAVLQRGGGAGGATAASPSATAAVASLPMLAGNGDTAELPGYDLGSGPTPATTVTVGYQASAAARLELRADTPNSPTIGAVDLPAGENRVTAALQLPTKGVHNLYLTLVSPQDGAATTVTLTALRFSR</sequence>
<dbReference type="InterPro" id="IPR050546">
    <property type="entry name" value="Glycosyl_Hydrlase_16"/>
</dbReference>
<dbReference type="EMBL" id="QKYN01000101">
    <property type="protein sequence ID" value="RAG82846.1"/>
    <property type="molecule type" value="Genomic_DNA"/>
</dbReference>
<dbReference type="OrthoDB" id="9809583at2"/>
<keyword evidence="2" id="KW-0812">Transmembrane</keyword>
<feature type="transmembrane region" description="Helical" evidence="2">
    <location>
        <begin position="12"/>
        <end position="32"/>
    </location>
</feature>
<feature type="domain" description="GH16" evidence="3">
    <location>
        <begin position="33"/>
        <end position="327"/>
    </location>
</feature>